<evidence type="ECO:0000256" key="4">
    <source>
        <dbReference type="ARBA" id="ARBA00022989"/>
    </source>
</evidence>
<dbReference type="AlphaFoldDB" id="A0A830G9Z6"/>
<keyword evidence="5 6" id="KW-0472">Membrane</keyword>
<evidence type="ECO:0000313" key="7">
    <source>
        <dbReference type="EMBL" id="GGN09614.1"/>
    </source>
</evidence>
<dbReference type="GO" id="GO:0006824">
    <property type="term" value="P:cobalt ion transport"/>
    <property type="evidence" value="ECO:0007669"/>
    <property type="project" value="InterPro"/>
</dbReference>
<feature type="transmembrane region" description="Helical" evidence="6">
    <location>
        <begin position="159"/>
        <end position="178"/>
    </location>
</feature>
<comment type="subcellular location">
    <subcellularLocation>
        <location evidence="1">Cell membrane</location>
        <topology evidence="1">Multi-pass membrane protein</topology>
    </subcellularLocation>
</comment>
<evidence type="ECO:0000256" key="1">
    <source>
        <dbReference type="ARBA" id="ARBA00004651"/>
    </source>
</evidence>
<dbReference type="CDD" id="cd16914">
    <property type="entry name" value="EcfT"/>
    <property type="match status" value="1"/>
</dbReference>
<evidence type="ECO:0008006" key="9">
    <source>
        <dbReference type="Google" id="ProtNLM"/>
    </source>
</evidence>
<evidence type="ECO:0000256" key="2">
    <source>
        <dbReference type="ARBA" id="ARBA00022475"/>
    </source>
</evidence>
<evidence type="ECO:0000313" key="8">
    <source>
        <dbReference type="Proteomes" id="UP000608850"/>
    </source>
</evidence>
<sequence>MSGVLGRSVETITGALRALFAAEQLATADGFLQRRDPRVSLCAITALALGVVLTRTLGVALCFAALTAGLARLSAVPLRRLLARSAVVPLVSALVVLPQAILLPGDALVRLFGVTVTEAGVAYVLLFTVRVGVGVALLSLLVLTTPFSALVAALRELRVPVPLVWVVAVTYRYLFLFFDELQRLVLARNSRTTGETGLRDGWRDARRIAGTFVLRTLDRGERVGRGMRARGGSRPPSPYGRSRRVGVADYALLALAAVAVVVSGVIRWTP</sequence>
<reference evidence="7 8" key="1">
    <citation type="journal article" date="2019" name="Int. J. Syst. Evol. Microbiol.">
        <title>The Global Catalogue of Microorganisms (GCM) 10K type strain sequencing project: providing services to taxonomists for standard genome sequencing and annotation.</title>
        <authorList>
            <consortium name="The Broad Institute Genomics Platform"/>
            <consortium name="The Broad Institute Genome Sequencing Center for Infectious Disease"/>
            <person name="Wu L."/>
            <person name="Ma J."/>
        </authorList>
    </citation>
    <scope>NUCLEOTIDE SEQUENCE [LARGE SCALE GENOMIC DNA]</scope>
    <source>
        <strain evidence="7 8">JCM 16331</strain>
    </source>
</reference>
<keyword evidence="4 6" id="KW-1133">Transmembrane helix</keyword>
<feature type="transmembrane region" description="Helical" evidence="6">
    <location>
        <begin position="107"/>
        <end position="126"/>
    </location>
</feature>
<feature type="transmembrane region" description="Helical" evidence="6">
    <location>
        <begin position="81"/>
        <end position="101"/>
    </location>
</feature>
<evidence type="ECO:0000256" key="3">
    <source>
        <dbReference type="ARBA" id="ARBA00022692"/>
    </source>
</evidence>
<comment type="caution">
    <text evidence="7">The sequence shown here is derived from an EMBL/GenBank/DDBJ whole genome shotgun (WGS) entry which is preliminary data.</text>
</comment>
<proteinExistence type="predicted"/>
<evidence type="ECO:0000256" key="5">
    <source>
        <dbReference type="ARBA" id="ARBA00023136"/>
    </source>
</evidence>
<gene>
    <name evidence="7" type="ORF">GCM10009021_06490</name>
</gene>
<feature type="transmembrane region" description="Helical" evidence="6">
    <location>
        <begin position="133"/>
        <end position="153"/>
    </location>
</feature>
<dbReference type="RefSeq" id="WP_188877086.1">
    <property type="nucleotide sequence ID" value="NZ_BMOQ01000002.1"/>
</dbReference>
<dbReference type="PANTHER" id="PTHR34857">
    <property type="entry name" value="SLL0384 PROTEIN"/>
    <property type="match status" value="1"/>
</dbReference>
<dbReference type="EMBL" id="BMOQ01000002">
    <property type="protein sequence ID" value="GGN09614.1"/>
    <property type="molecule type" value="Genomic_DNA"/>
</dbReference>
<dbReference type="NCBIfam" id="TIGR02454">
    <property type="entry name" value="ECF_T_CbiQ"/>
    <property type="match status" value="1"/>
</dbReference>
<dbReference type="Proteomes" id="UP000608850">
    <property type="component" value="Unassembled WGS sequence"/>
</dbReference>
<dbReference type="Pfam" id="PF02361">
    <property type="entry name" value="CbiQ"/>
    <property type="match status" value="1"/>
</dbReference>
<dbReference type="OrthoDB" id="51610at2157"/>
<evidence type="ECO:0000256" key="6">
    <source>
        <dbReference type="SAM" id="Phobius"/>
    </source>
</evidence>
<organism evidence="7 8">
    <name type="scientific">Halarchaeum nitratireducens</name>
    <dbReference type="NCBI Taxonomy" id="489913"/>
    <lineage>
        <taxon>Archaea</taxon>
        <taxon>Methanobacteriati</taxon>
        <taxon>Methanobacteriota</taxon>
        <taxon>Stenosarchaea group</taxon>
        <taxon>Halobacteria</taxon>
        <taxon>Halobacteriales</taxon>
        <taxon>Halobacteriaceae</taxon>
    </lineage>
</organism>
<dbReference type="InterPro" id="IPR051611">
    <property type="entry name" value="ECF_transporter_component"/>
</dbReference>
<feature type="transmembrane region" description="Helical" evidence="6">
    <location>
        <begin position="250"/>
        <end position="269"/>
    </location>
</feature>
<dbReference type="PANTHER" id="PTHR34857:SF2">
    <property type="entry name" value="SLL0384 PROTEIN"/>
    <property type="match status" value="1"/>
</dbReference>
<keyword evidence="2" id="KW-1003">Cell membrane</keyword>
<accession>A0A830G9Z6</accession>
<dbReference type="GO" id="GO:0043190">
    <property type="term" value="C:ATP-binding cassette (ABC) transporter complex"/>
    <property type="evidence" value="ECO:0007669"/>
    <property type="project" value="InterPro"/>
</dbReference>
<protein>
    <recommendedName>
        <fullName evidence="9">Cobalt ECF transporter T component CbiQ</fullName>
    </recommendedName>
</protein>
<name>A0A830G9Z6_9EURY</name>
<feature type="transmembrane region" description="Helical" evidence="6">
    <location>
        <begin position="43"/>
        <end position="69"/>
    </location>
</feature>
<dbReference type="InterPro" id="IPR003339">
    <property type="entry name" value="ABC/ECF_trnsptr_transmembrane"/>
</dbReference>
<keyword evidence="8" id="KW-1185">Reference proteome</keyword>
<keyword evidence="3 6" id="KW-0812">Transmembrane</keyword>
<dbReference type="InterPro" id="IPR012809">
    <property type="entry name" value="ECF_CbiQ"/>
</dbReference>